<dbReference type="GO" id="GO:0051707">
    <property type="term" value="P:response to other organism"/>
    <property type="evidence" value="ECO:0007669"/>
    <property type="project" value="UniProtKB-ARBA"/>
</dbReference>
<keyword evidence="1" id="KW-0433">Leucine-rich repeat</keyword>
<dbReference type="InterPro" id="IPR044974">
    <property type="entry name" value="Disease_R_plants"/>
</dbReference>
<name>A0ABD3ITR8_EUCGL</name>
<evidence type="ECO:0000313" key="5">
    <source>
        <dbReference type="EMBL" id="KAL3717519.1"/>
    </source>
</evidence>
<dbReference type="PROSITE" id="PS50104">
    <property type="entry name" value="TIR"/>
    <property type="match status" value="1"/>
</dbReference>
<gene>
    <name evidence="5" type="ORF">ACJRO7_009021</name>
</gene>
<sequence>MSSNRGGAETRIAKISAHVVPTPGYKYDVFLSFRGPDTRRTVADVLYESLVDAGFSVFRENEELPVGEIIGPELERAIDDSRIHVPIFSEGYASSAWCLQELTRMVKCRRESAGHEIVPVFYGVSPSDVRQRRGSYGEHLLWHEGHHGEERVQEWREALREVADLKGWDARNAGLGKLANDLVRELSIKLKKRQKVLPDYLVGIDDRVRDMMQLLDCGSLDVRFLVVHGMGGIGKTTLAKAVFNRMAPLFDGCSFLSDIRETSLRHGIVRLQNQLLSDILKRSPVVHNVDDGVNMIQERFRNKRVLIVLDDVNERKQIMELMGNRACLSPGSRIIVTTRNVGLLPTVEMGQQDNVPFPLKEYYAYEMTEMNPYHAFQLFSKHAFGETLPPDDLETLSGEIVASTGGIPLSLETLGSLLRGKSHEIWVETLKRITKGPDWGVRDNIRISYEALNFEEKQILLDIACFFSDVDDVTAKHMWKLGDCQRKSNVELLTLQFPEVQTLTNQAFADLPKLRALHVGGVNFTGDYKNVFRNLRWLSWDHCPADFDASNLSPSNLVVLKLTNGELRDDWPGWRQITKSSKLEVLELGECSHITRLPDLSAVSTLKRLIIRNCQSLVEIDESIGKLVHLNYLEIDACKSLRKLPKEAGCLKALKELTVRGTILGPVGPFLPHSIDNLQSLKRLVMESVGISKLPQSIGGLKDLESLCLSRCYELRELPDSIGGLESLLELDLSYTKVTELPDSIGDLRKLKVIRVDHSEITTIPMTIGTVEKLEEFHAKKCLNLEGDIPRGIGRLSFLKILNFSHTRIRSVPTTINRLSHLQELHLEGCHELERIPELPTSLINLYVESRKLKTVPNLSNLTNLVDLIVSDYSEESLSKPWDAYSIQTPNLEWVGMLSRLEKLKLVHKSIIAPPTELASLPGLEQLVLSCLDLQSLTQPLPPTLSTMKLINFNSSAELSTCSDLKNLSSLELCKSWLTNIPLNQFGQLENLMKLTVSDCELLVRLSCLSGLKKLRALCLLNCPRLVEIQGLVKLEALQSLMIEQCNSLVRLPPLLKLKKLRKMEFRFCKSLVSFPFLSSAAYDRCHLVVDGCNRLANHNGPCPLHKYKRQCQDPHSRL</sequence>
<dbReference type="Pfam" id="PF23598">
    <property type="entry name" value="LRR_14"/>
    <property type="match status" value="3"/>
</dbReference>
<dbReference type="SUPFAM" id="SSF52540">
    <property type="entry name" value="P-loop containing nucleoside triphosphate hydrolases"/>
    <property type="match status" value="1"/>
</dbReference>
<dbReference type="Gene3D" id="3.40.50.10140">
    <property type="entry name" value="Toll/interleukin-1 receptor homology (TIR) domain"/>
    <property type="match status" value="1"/>
</dbReference>
<dbReference type="InterPro" id="IPR042197">
    <property type="entry name" value="Apaf_helical"/>
</dbReference>
<organism evidence="5 6">
    <name type="scientific">Eucalyptus globulus</name>
    <name type="common">Tasmanian blue gum</name>
    <dbReference type="NCBI Taxonomy" id="34317"/>
    <lineage>
        <taxon>Eukaryota</taxon>
        <taxon>Viridiplantae</taxon>
        <taxon>Streptophyta</taxon>
        <taxon>Embryophyta</taxon>
        <taxon>Tracheophyta</taxon>
        <taxon>Spermatophyta</taxon>
        <taxon>Magnoliopsida</taxon>
        <taxon>eudicotyledons</taxon>
        <taxon>Gunneridae</taxon>
        <taxon>Pentapetalae</taxon>
        <taxon>rosids</taxon>
        <taxon>malvids</taxon>
        <taxon>Myrtales</taxon>
        <taxon>Myrtaceae</taxon>
        <taxon>Myrtoideae</taxon>
        <taxon>Eucalypteae</taxon>
        <taxon>Eucalyptus</taxon>
    </lineage>
</organism>
<dbReference type="PANTHER" id="PTHR11017">
    <property type="entry name" value="LEUCINE-RICH REPEAT-CONTAINING PROTEIN"/>
    <property type="match status" value="1"/>
</dbReference>
<dbReference type="PRINTS" id="PR00364">
    <property type="entry name" value="DISEASERSIST"/>
</dbReference>
<accession>A0ABD3ITR8</accession>
<dbReference type="EMBL" id="JBJKBG010000011">
    <property type="protein sequence ID" value="KAL3717519.1"/>
    <property type="molecule type" value="Genomic_DNA"/>
</dbReference>
<reference evidence="5 6" key="1">
    <citation type="submission" date="2024-11" db="EMBL/GenBank/DDBJ databases">
        <title>Chromosome-level genome assembly of Eucalyptus globulus Labill. provides insights into its genome evolution.</title>
        <authorList>
            <person name="Li X."/>
        </authorList>
    </citation>
    <scope>NUCLEOTIDE SEQUENCE [LARGE SCALE GENOMIC DNA]</scope>
    <source>
        <strain evidence="5">CL2024</strain>
        <tissue evidence="5">Fresh tender leaves</tissue>
    </source>
</reference>
<dbReference type="AlphaFoldDB" id="A0ABD3ITR8"/>
<dbReference type="InterPro" id="IPR032675">
    <property type="entry name" value="LRR_dom_sf"/>
</dbReference>
<evidence type="ECO:0000259" key="4">
    <source>
        <dbReference type="PROSITE" id="PS50104"/>
    </source>
</evidence>
<dbReference type="GO" id="GO:0006952">
    <property type="term" value="P:defense response"/>
    <property type="evidence" value="ECO:0007669"/>
    <property type="project" value="UniProtKB-KW"/>
</dbReference>
<feature type="domain" description="TIR" evidence="4">
    <location>
        <begin position="25"/>
        <end position="186"/>
    </location>
</feature>
<dbReference type="InterPro" id="IPR055414">
    <property type="entry name" value="LRR_R13L4/SHOC2-like"/>
</dbReference>
<dbReference type="SUPFAM" id="SSF52058">
    <property type="entry name" value="L domain-like"/>
    <property type="match status" value="2"/>
</dbReference>
<proteinExistence type="predicted"/>
<keyword evidence="2" id="KW-0677">Repeat</keyword>
<keyword evidence="6" id="KW-1185">Reference proteome</keyword>
<dbReference type="SMART" id="SM00255">
    <property type="entry name" value="TIR"/>
    <property type="match status" value="1"/>
</dbReference>
<evidence type="ECO:0000256" key="3">
    <source>
        <dbReference type="ARBA" id="ARBA00022821"/>
    </source>
</evidence>
<dbReference type="Gene3D" id="3.40.50.300">
    <property type="entry name" value="P-loop containing nucleotide triphosphate hydrolases"/>
    <property type="match status" value="1"/>
</dbReference>
<dbReference type="InterPro" id="IPR000157">
    <property type="entry name" value="TIR_dom"/>
</dbReference>
<dbReference type="Pfam" id="PF01582">
    <property type="entry name" value="TIR"/>
    <property type="match status" value="1"/>
</dbReference>
<dbReference type="PANTHER" id="PTHR11017:SF570">
    <property type="entry name" value="DISEASE RESISTANCE PROTEIN (TIR-NBS CLASS)-RELATED"/>
    <property type="match status" value="1"/>
</dbReference>
<evidence type="ECO:0000256" key="1">
    <source>
        <dbReference type="ARBA" id="ARBA00022614"/>
    </source>
</evidence>
<dbReference type="Proteomes" id="UP001634007">
    <property type="component" value="Unassembled WGS sequence"/>
</dbReference>
<comment type="caution">
    <text evidence="5">The sequence shown here is derived from an EMBL/GenBank/DDBJ whole genome shotgun (WGS) entry which is preliminary data.</text>
</comment>
<dbReference type="Gene3D" id="1.10.8.430">
    <property type="entry name" value="Helical domain of apoptotic protease-activating factors"/>
    <property type="match status" value="1"/>
</dbReference>
<dbReference type="InterPro" id="IPR027417">
    <property type="entry name" value="P-loop_NTPase"/>
</dbReference>
<dbReference type="Gene3D" id="3.80.10.10">
    <property type="entry name" value="Ribonuclease Inhibitor"/>
    <property type="match status" value="3"/>
</dbReference>
<dbReference type="InterPro" id="IPR003591">
    <property type="entry name" value="Leu-rich_rpt_typical-subtyp"/>
</dbReference>
<keyword evidence="3" id="KW-0611">Plant defense</keyword>
<dbReference type="InterPro" id="IPR002182">
    <property type="entry name" value="NB-ARC"/>
</dbReference>
<evidence type="ECO:0000313" key="6">
    <source>
        <dbReference type="Proteomes" id="UP001634007"/>
    </source>
</evidence>
<dbReference type="InterPro" id="IPR035897">
    <property type="entry name" value="Toll_tir_struct_dom_sf"/>
</dbReference>
<dbReference type="Pfam" id="PF00931">
    <property type="entry name" value="NB-ARC"/>
    <property type="match status" value="1"/>
</dbReference>
<protein>
    <recommendedName>
        <fullName evidence="4">TIR domain-containing protein</fullName>
    </recommendedName>
</protein>
<evidence type="ECO:0000256" key="2">
    <source>
        <dbReference type="ARBA" id="ARBA00022737"/>
    </source>
</evidence>
<dbReference type="SUPFAM" id="SSF52200">
    <property type="entry name" value="Toll/Interleukin receptor TIR domain"/>
    <property type="match status" value="1"/>
</dbReference>
<dbReference type="SMART" id="SM00369">
    <property type="entry name" value="LRR_TYP"/>
    <property type="match status" value="4"/>
</dbReference>